<dbReference type="GO" id="GO:0045893">
    <property type="term" value="P:positive regulation of DNA-templated transcription"/>
    <property type="evidence" value="ECO:0007669"/>
    <property type="project" value="InterPro"/>
</dbReference>
<evidence type="ECO:0000259" key="9">
    <source>
        <dbReference type="PROSITE" id="PS51078"/>
    </source>
</evidence>
<dbReference type="GO" id="GO:0046278">
    <property type="term" value="P:3,4-dihydroxybenzoate metabolic process"/>
    <property type="evidence" value="ECO:0007669"/>
    <property type="project" value="InterPro"/>
</dbReference>
<dbReference type="InterPro" id="IPR036390">
    <property type="entry name" value="WH_DNA-bd_sf"/>
</dbReference>
<keyword evidence="4" id="KW-0804">Transcription</keyword>
<dbReference type="RefSeq" id="WP_104432403.1">
    <property type="nucleotide sequence ID" value="NZ_PTJD01000005.1"/>
</dbReference>
<protein>
    <recommendedName>
        <fullName evidence="6">Glycerol operon regulatory protein</fullName>
    </recommendedName>
</protein>
<dbReference type="GO" id="GO:0006071">
    <property type="term" value="P:glycerol metabolic process"/>
    <property type="evidence" value="ECO:0007669"/>
    <property type="project" value="UniProtKB-KW"/>
</dbReference>
<dbReference type="InterPro" id="IPR036388">
    <property type="entry name" value="WH-like_DNA-bd_sf"/>
</dbReference>
<keyword evidence="11" id="KW-1185">Reference proteome</keyword>
<dbReference type="InterPro" id="IPR029016">
    <property type="entry name" value="GAF-like_dom_sf"/>
</dbReference>
<dbReference type="Pfam" id="PF09339">
    <property type="entry name" value="HTH_IclR"/>
    <property type="match status" value="1"/>
</dbReference>
<feature type="domain" description="HTH iclR-type" evidence="8">
    <location>
        <begin position="34"/>
        <end position="94"/>
    </location>
</feature>
<dbReference type="Gene3D" id="3.30.450.40">
    <property type="match status" value="1"/>
</dbReference>
<dbReference type="InterPro" id="IPR050707">
    <property type="entry name" value="HTH_MetabolicPath_Reg"/>
</dbReference>
<dbReference type="Pfam" id="PF01614">
    <property type="entry name" value="IclR_C"/>
    <property type="match status" value="1"/>
</dbReference>
<evidence type="ECO:0000256" key="4">
    <source>
        <dbReference type="ARBA" id="ARBA00023163"/>
    </source>
</evidence>
<organism evidence="10 11">
    <name type="scientific">Kineococcus xinjiangensis</name>
    <dbReference type="NCBI Taxonomy" id="512762"/>
    <lineage>
        <taxon>Bacteria</taxon>
        <taxon>Bacillati</taxon>
        <taxon>Actinomycetota</taxon>
        <taxon>Actinomycetes</taxon>
        <taxon>Kineosporiales</taxon>
        <taxon>Kineosporiaceae</taxon>
        <taxon>Kineococcus</taxon>
    </lineage>
</organism>
<keyword evidence="3" id="KW-0238">DNA-binding</keyword>
<evidence type="ECO:0000259" key="8">
    <source>
        <dbReference type="PROSITE" id="PS51077"/>
    </source>
</evidence>
<accession>A0A2S6IPF9</accession>
<dbReference type="Proteomes" id="UP000239485">
    <property type="component" value="Unassembled WGS sequence"/>
</dbReference>
<evidence type="ECO:0000313" key="10">
    <source>
        <dbReference type="EMBL" id="PPK96020.1"/>
    </source>
</evidence>
<feature type="domain" description="IclR-ED" evidence="9">
    <location>
        <begin position="95"/>
        <end position="279"/>
    </location>
</feature>
<dbReference type="SUPFAM" id="SSF46785">
    <property type="entry name" value="Winged helix' DNA-binding domain"/>
    <property type="match status" value="1"/>
</dbReference>
<keyword evidence="1" id="KW-0319">Glycerol metabolism</keyword>
<dbReference type="PANTHER" id="PTHR30136">
    <property type="entry name" value="HELIX-TURN-HELIX TRANSCRIPTIONAL REGULATOR, ICLR FAMILY"/>
    <property type="match status" value="1"/>
</dbReference>
<dbReference type="Gene3D" id="1.10.10.10">
    <property type="entry name" value="Winged helix-like DNA-binding domain superfamily/Winged helix DNA-binding domain"/>
    <property type="match status" value="1"/>
</dbReference>
<dbReference type="AlphaFoldDB" id="A0A2S6IPF9"/>
<dbReference type="SUPFAM" id="SSF55781">
    <property type="entry name" value="GAF domain-like"/>
    <property type="match status" value="1"/>
</dbReference>
<evidence type="ECO:0000256" key="7">
    <source>
        <dbReference type="SAM" id="MobiDB-lite"/>
    </source>
</evidence>
<dbReference type="FunFam" id="1.10.10.10:FF:000056">
    <property type="entry name" value="IclR family transcriptional regulator"/>
    <property type="match status" value="1"/>
</dbReference>
<dbReference type="GO" id="GO:0003700">
    <property type="term" value="F:DNA-binding transcription factor activity"/>
    <property type="evidence" value="ECO:0007669"/>
    <property type="project" value="TreeGrafter"/>
</dbReference>
<evidence type="ECO:0000313" key="11">
    <source>
        <dbReference type="Proteomes" id="UP000239485"/>
    </source>
</evidence>
<reference evidence="10 11" key="1">
    <citation type="submission" date="2018-02" db="EMBL/GenBank/DDBJ databases">
        <title>Genomic Encyclopedia of Archaeal and Bacterial Type Strains, Phase II (KMG-II): from individual species to whole genera.</title>
        <authorList>
            <person name="Goeker M."/>
        </authorList>
    </citation>
    <scope>NUCLEOTIDE SEQUENCE [LARGE SCALE GENOMIC DNA]</scope>
    <source>
        <strain evidence="10 11">DSM 22857</strain>
    </source>
</reference>
<dbReference type="InterPro" id="IPR012794">
    <property type="entry name" value="PcaR_PcaU"/>
</dbReference>
<evidence type="ECO:0000256" key="3">
    <source>
        <dbReference type="ARBA" id="ARBA00023125"/>
    </source>
</evidence>
<proteinExistence type="predicted"/>
<dbReference type="GO" id="GO:0045892">
    <property type="term" value="P:negative regulation of DNA-templated transcription"/>
    <property type="evidence" value="ECO:0007669"/>
    <property type="project" value="TreeGrafter"/>
</dbReference>
<dbReference type="EMBL" id="PTJD01000005">
    <property type="protein sequence ID" value="PPK96020.1"/>
    <property type="molecule type" value="Genomic_DNA"/>
</dbReference>
<evidence type="ECO:0000256" key="1">
    <source>
        <dbReference type="ARBA" id="ARBA00022798"/>
    </source>
</evidence>
<evidence type="ECO:0000256" key="5">
    <source>
        <dbReference type="ARBA" id="ARBA00058938"/>
    </source>
</evidence>
<comment type="caution">
    <text evidence="10">The sequence shown here is derived from an EMBL/GenBank/DDBJ whole genome shotgun (WGS) entry which is preliminary data.</text>
</comment>
<keyword evidence="2" id="KW-0805">Transcription regulation</keyword>
<dbReference type="GO" id="GO:0003677">
    <property type="term" value="F:DNA binding"/>
    <property type="evidence" value="ECO:0007669"/>
    <property type="project" value="UniProtKB-KW"/>
</dbReference>
<dbReference type="OrthoDB" id="9807558at2"/>
<name>A0A2S6IPF9_9ACTN</name>
<dbReference type="NCBIfam" id="TIGR02431">
    <property type="entry name" value="pcaR_pcaU"/>
    <property type="match status" value="1"/>
</dbReference>
<feature type="region of interest" description="Disordered" evidence="7">
    <location>
        <begin position="1"/>
        <end position="24"/>
    </location>
</feature>
<dbReference type="SMART" id="SM00346">
    <property type="entry name" value="HTH_ICLR"/>
    <property type="match status" value="1"/>
</dbReference>
<sequence>MQSPGDDLVPADAGTGVSRPVGDEAEAVTSERFVQSLARGLAVIRAFGQDRQELSLSDVARRAEVSRASARRLLLTLEHLGYVRGNGRTFALTPLVLELGHSFLSGLGLPEVAQPHLERLSRALGESSSASVLDRGDIVYVARVPTRRIMTVGITLGTRFPAHATSMGRVLLAGLPPAELRRYLEETPLVAFTPRTVVDPAELERHLEEVRGQGWALVEGELEPGLRSVAAPVRNTRGETVAALNVSTQVAGTTGDSVRERHLPELLRACAEVGRELALVRPDAARVEFP</sequence>
<dbReference type="PROSITE" id="PS51077">
    <property type="entry name" value="HTH_ICLR"/>
    <property type="match status" value="1"/>
</dbReference>
<dbReference type="InterPro" id="IPR005471">
    <property type="entry name" value="Tscrpt_reg_IclR_N"/>
</dbReference>
<dbReference type="PROSITE" id="PS51078">
    <property type="entry name" value="ICLR_ED"/>
    <property type="match status" value="1"/>
</dbReference>
<comment type="function">
    <text evidence="5">May be an activator protein for the gylABX operon.</text>
</comment>
<evidence type="ECO:0000256" key="6">
    <source>
        <dbReference type="ARBA" id="ARBA00070406"/>
    </source>
</evidence>
<gene>
    <name evidence="10" type="ORF">CLV92_105120</name>
</gene>
<evidence type="ECO:0000256" key="2">
    <source>
        <dbReference type="ARBA" id="ARBA00023015"/>
    </source>
</evidence>
<dbReference type="PANTHER" id="PTHR30136:SF34">
    <property type="entry name" value="TRANSCRIPTIONAL REGULATOR"/>
    <property type="match status" value="1"/>
</dbReference>
<dbReference type="InterPro" id="IPR014757">
    <property type="entry name" value="Tscrpt_reg_IclR_C"/>
</dbReference>